<evidence type="ECO:0000259" key="1">
    <source>
        <dbReference type="SMART" id="SM00256"/>
    </source>
</evidence>
<sequence length="547" mass="62235">MTSAAASCPIQGTAETPALQAPLTILDDDNAPVPTTISLAPPRELVECILLLLDTKSMLTCRLVNREFNDIIQSSTLLQYRLACTAAGVIDNPRSPLSYAERLEALLEREDAWRKLKPVFETTIKVNHQPWSIYELTGGRFFLSNNNRKDLHYCHLPSSPQDNPQWIRIPAHGPEQTWSGHMGDITMAVYEHDLIVNVIFSEVGDQAQTQRHSLDLVLIKLSTGAYHPLARHPKIHLQRSYSVRPIVLPTVVGDNLALVVYSRDGTFPDRLIIFDWKTGHKRLQHEASRNAYAAPVFLSPELLLVPNLILSHFEVWHLSPSQLNKPPVRIISLQLPTISPYYSLVDVNCRGEPNPCLHSMPYLPPRPFFSSPENSVIMANLYLRSGLQNTFYTLIMHRRPSTTSSTSRYDFLQVQWADWGPSISRWFRVNETHAWWITECTGQRCAFSDRNPRDSRKLMVSVADFNPHRNAEMMVRLRRGEGEVNDCIGNKEEGEGKEELEILDHGGIFSEEVYMGLKCVIYRAPDEYDFDVVLMDEERLLGLKVSN</sequence>
<dbReference type="Pfam" id="PF00646">
    <property type="entry name" value="F-box"/>
    <property type="match status" value="1"/>
</dbReference>
<gene>
    <name evidence="2" type="ORF">M378DRAFT_86867</name>
</gene>
<dbReference type="HOGENOM" id="CLU_007279_0_0_1"/>
<dbReference type="InParanoid" id="A0A0C2WAA5"/>
<dbReference type="AlphaFoldDB" id="A0A0C2WAA5"/>
<dbReference type="InterPro" id="IPR001810">
    <property type="entry name" value="F-box_dom"/>
</dbReference>
<dbReference type="Proteomes" id="UP000054549">
    <property type="component" value="Unassembled WGS sequence"/>
</dbReference>
<name>A0A0C2WAA5_AMAMK</name>
<proteinExistence type="predicted"/>
<accession>A0A0C2WAA5</accession>
<feature type="domain" description="F-box" evidence="1">
    <location>
        <begin position="41"/>
        <end position="81"/>
    </location>
</feature>
<evidence type="ECO:0000313" key="2">
    <source>
        <dbReference type="EMBL" id="KIL58177.1"/>
    </source>
</evidence>
<dbReference type="SMART" id="SM00256">
    <property type="entry name" value="FBOX"/>
    <property type="match status" value="1"/>
</dbReference>
<dbReference type="InterPro" id="IPR036047">
    <property type="entry name" value="F-box-like_dom_sf"/>
</dbReference>
<dbReference type="EMBL" id="KN818345">
    <property type="protein sequence ID" value="KIL58177.1"/>
    <property type="molecule type" value="Genomic_DNA"/>
</dbReference>
<dbReference type="SUPFAM" id="SSF81383">
    <property type="entry name" value="F-box domain"/>
    <property type="match status" value="1"/>
</dbReference>
<organism evidence="2 3">
    <name type="scientific">Amanita muscaria (strain Koide BX008)</name>
    <dbReference type="NCBI Taxonomy" id="946122"/>
    <lineage>
        <taxon>Eukaryota</taxon>
        <taxon>Fungi</taxon>
        <taxon>Dikarya</taxon>
        <taxon>Basidiomycota</taxon>
        <taxon>Agaricomycotina</taxon>
        <taxon>Agaricomycetes</taxon>
        <taxon>Agaricomycetidae</taxon>
        <taxon>Agaricales</taxon>
        <taxon>Pluteineae</taxon>
        <taxon>Amanitaceae</taxon>
        <taxon>Amanita</taxon>
    </lineage>
</organism>
<protein>
    <recommendedName>
        <fullName evidence="1">F-box domain-containing protein</fullName>
    </recommendedName>
</protein>
<dbReference type="CDD" id="cd09917">
    <property type="entry name" value="F-box_SF"/>
    <property type="match status" value="1"/>
</dbReference>
<dbReference type="OrthoDB" id="2751409at2759"/>
<reference evidence="2 3" key="1">
    <citation type="submission" date="2014-04" db="EMBL/GenBank/DDBJ databases">
        <title>Evolutionary Origins and Diversification of the Mycorrhizal Mutualists.</title>
        <authorList>
            <consortium name="DOE Joint Genome Institute"/>
            <consortium name="Mycorrhizal Genomics Consortium"/>
            <person name="Kohler A."/>
            <person name="Kuo A."/>
            <person name="Nagy L.G."/>
            <person name="Floudas D."/>
            <person name="Copeland A."/>
            <person name="Barry K.W."/>
            <person name="Cichocki N."/>
            <person name="Veneault-Fourrey C."/>
            <person name="LaButti K."/>
            <person name="Lindquist E.A."/>
            <person name="Lipzen A."/>
            <person name="Lundell T."/>
            <person name="Morin E."/>
            <person name="Murat C."/>
            <person name="Riley R."/>
            <person name="Ohm R."/>
            <person name="Sun H."/>
            <person name="Tunlid A."/>
            <person name="Henrissat B."/>
            <person name="Grigoriev I.V."/>
            <person name="Hibbett D.S."/>
            <person name="Martin F."/>
        </authorList>
    </citation>
    <scope>NUCLEOTIDE SEQUENCE [LARGE SCALE GENOMIC DNA]</scope>
    <source>
        <strain evidence="2 3">Koide BX008</strain>
    </source>
</reference>
<keyword evidence="3" id="KW-1185">Reference proteome</keyword>
<evidence type="ECO:0000313" key="3">
    <source>
        <dbReference type="Proteomes" id="UP000054549"/>
    </source>
</evidence>